<organism evidence="1 2">
    <name type="scientific">Heterorhabditis bacteriophora</name>
    <name type="common">Entomopathogenic nematode worm</name>
    <dbReference type="NCBI Taxonomy" id="37862"/>
    <lineage>
        <taxon>Eukaryota</taxon>
        <taxon>Metazoa</taxon>
        <taxon>Ecdysozoa</taxon>
        <taxon>Nematoda</taxon>
        <taxon>Chromadorea</taxon>
        <taxon>Rhabditida</taxon>
        <taxon>Rhabditina</taxon>
        <taxon>Rhabditomorpha</taxon>
        <taxon>Strongyloidea</taxon>
        <taxon>Heterorhabditidae</taxon>
        <taxon>Heterorhabditis</taxon>
    </lineage>
</organism>
<evidence type="ECO:0000313" key="1">
    <source>
        <dbReference type="Proteomes" id="UP000095283"/>
    </source>
</evidence>
<dbReference type="SUPFAM" id="SSF56104">
    <property type="entry name" value="SAICAR synthase-like"/>
    <property type="match status" value="1"/>
</dbReference>
<reference evidence="2" key="1">
    <citation type="submission" date="2016-11" db="UniProtKB">
        <authorList>
            <consortium name="WormBaseParasite"/>
        </authorList>
    </citation>
    <scope>IDENTIFICATION</scope>
</reference>
<proteinExistence type="predicted"/>
<name>A0A1I7XC42_HETBA</name>
<evidence type="ECO:0000313" key="2">
    <source>
        <dbReference type="WBParaSite" id="Hba_14928"/>
    </source>
</evidence>
<dbReference type="WBParaSite" id="Hba_14928">
    <property type="protein sequence ID" value="Hba_14928"/>
    <property type="gene ID" value="Hba_14928"/>
</dbReference>
<protein>
    <submittedName>
        <fullName evidence="2">Uncharacterized protein</fullName>
    </submittedName>
</protein>
<accession>A0A1I7XC42</accession>
<dbReference type="Proteomes" id="UP000095283">
    <property type="component" value="Unplaced"/>
</dbReference>
<dbReference type="Gene3D" id="3.30.200.20">
    <property type="entry name" value="Phosphorylase Kinase, domain 1"/>
    <property type="match status" value="1"/>
</dbReference>
<sequence>MCKNADEDDEPIVLMVYSMDALLSVVKDQSNLHKVAEGKTKEIYSIKGYDNDLEGKGRLANKTTTHVFEYLQNLGIDVYYFSKIFHVNILNYAKQP</sequence>
<dbReference type="AlphaFoldDB" id="A0A1I7XC42"/>
<keyword evidence="1" id="KW-1185">Reference proteome</keyword>